<reference evidence="4" key="1">
    <citation type="submission" date="2020-05" db="EMBL/GenBank/DDBJ databases">
        <authorList>
            <person name="Chiriac C."/>
            <person name="Salcher M."/>
            <person name="Ghai R."/>
            <person name="Kavagutti S V."/>
        </authorList>
    </citation>
    <scope>NUCLEOTIDE SEQUENCE</scope>
</reference>
<evidence type="ECO:0000313" key="4">
    <source>
        <dbReference type="EMBL" id="CAB4567476.1"/>
    </source>
</evidence>
<dbReference type="InterPro" id="IPR012338">
    <property type="entry name" value="Beta-lactam/transpept-like"/>
</dbReference>
<feature type="compositionally biased region" description="Low complexity" evidence="1">
    <location>
        <begin position="512"/>
        <end position="528"/>
    </location>
</feature>
<dbReference type="Gene3D" id="3.40.710.10">
    <property type="entry name" value="DD-peptidase/beta-lactamase superfamily"/>
    <property type="match status" value="1"/>
</dbReference>
<proteinExistence type="predicted"/>
<dbReference type="EMBL" id="CAEZSR010000081">
    <property type="protein sequence ID" value="CAB4567476.1"/>
    <property type="molecule type" value="Genomic_DNA"/>
</dbReference>
<dbReference type="Pfam" id="PF00905">
    <property type="entry name" value="Transpeptidase"/>
    <property type="match status" value="1"/>
</dbReference>
<dbReference type="SUPFAM" id="SSF56519">
    <property type="entry name" value="Penicillin binding protein dimerisation domain"/>
    <property type="match status" value="1"/>
</dbReference>
<dbReference type="GO" id="GO:0005886">
    <property type="term" value="C:plasma membrane"/>
    <property type="evidence" value="ECO:0007669"/>
    <property type="project" value="TreeGrafter"/>
</dbReference>
<dbReference type="GO" id="GO:0071972">
    <property type="term" value="F:peptidoglycan L,D-transpeptidase activity"/>
    <property type="evidence" value="ECO:0007669"/>
    <property type="project" value="TreeGrafter"/>
</dbReference>
<dbReference type="Gene3D" id="3.90.1310.10">
    <property type="entry name" value="Penicillin-binding protein 2a (Domain 2)"/>
    <property type="match status" value="1"/>
</dbReference>
<feature type="region of interest" description="Disordered" evidence="1">
    <location>
        <begin position="503"/>
        <end position="528"/>
    </location>
</feature>
<protein>
    <submittedName>
        <fullName evidence="4">Unannotated protein</fullName>
    </submittedName>
</protein>
<evidence type="ECO:0000256" key="1">
    <source>
        <dbReference type="SAM" id="MobiDB-lite"/>
    </source>
</evidence>
<dbReference type="SUPFAM" id="SSF56601">
    <property type="entry name" value="beta-lactamase/transpeptidase-like"/>
    <property type="match status" value="1"/>
</dbReference>
<feature type="domain" description="Penicillin-binding protein transpeptidase" evidence="2">
    <location>
        <begin position="164"/>
        <end position="491"/>
    </location>
</feature>
<dbReference type="InterPro" id="IPR036138">
    <property type="entry name" value="PBP_dimer_sf"/>
</dbReference>
<feature type="domain" description="Penicillin binding protein A dimerisation" evidence="3">
    <location>
        <begin position="52"/>
        <end position="138"/>
    </location>
</feature>
<dbReference type="GO" id="GO:0008658">
    <property type="term" value="F:penicillin binding"/>
    <property type="evidence" value="ECO:0007669"/>
    <property type="project" value="InterPro"/>
</dbReference>
<dbReference type="InterPro" id="IPR050515">
    <property type="entry name" value="Beta-lactam/transpept"/>
</dbReference>
<dbReference type="InterPro" id="IPR054120">
    <property type="entry name" value="PBPA_dimer"/>
</dbReference>
<dbReference type="GO" id="GO:0071555">
    <property type="term" value="P:cell wall organization"/>
    <property type="evidence" value="ECO:0007669"/>
    <property type="project" value="TreeGrafter"/>
</dbReference>
<dbReference type="PANTHER" id="PTHR30627:SF24">
    <property type="entry name" value="PENICILLIN-BINDING PROTEIN 4B"/>
    <property type="match status" value="1"/>
</dbReference>
<dbReference type="InterPro" id="IPR001460">
    <property type="entry name" value="PCN-bd_Tpept"/>
</dbReference>
<evidence type="ECO:0000259" key="2">
    <source>
        <dbReference type="Pfam" id="PF00905"/>
    </source>
</evidence>
<dbReference type="Pfam" id="PF21922">
    <property type="entry name" value="PBP_dimer_2"/>
    <property type="match status" value="1"/>
</dbReference>
<gene>
    <name evidence="4" type="ORF">UFOPK1493_02181</name>
</gene>
<name>A0A6J6DVF8_9ZZZZ</name>
<sequence>MNARIRRLAVGMLVCYLALFVQLNVLQVGREEELSSDPRNDRQTIRDFNRPRGEILSADGVVLAFSEPVTSPNAELEYQRVYPTGALFGNITGYHTFNFGSTQLERVHSDVLAGTTSAQQLKALSNLFSGQDVSGSVVLTMRADVQMVAREALKDPRTGLEREGSVVVMDPRTGAVIAMYSSPPYDPNLVVVPSSQEAADVLEFLNNFPGKPLLANTYQERYMPGSSFKVITTGIALENGVVSLDRAWPSEREWVPPQTTDPIQNYGGSSCGGSLVEVFFRSCNIPFAQMAVELGPERMVAGTKAWGIGERIPIDLPGSVASSFGEVEDFTDQLPLLAIGGFGQGNDVMVPLHMAMVAATVANGGVMMAPHVVDVTRYHDDTVLERTRPQVWKTPISPSTAATLNTLMVGVVNRGTGRTMQLDGGIQAAAKTGTAQLNNTGEEERSHAWIIGFAPAEAPRYAIAVMLKGTNAEISASTGGQLAGPIAKTVLDHLFRTEALAAATPPAPAAPAAPTEPTESTSSAGGTP</sequence>
<dbReference type="AlphaFoldDB" id="A0A6J6DVF8"/>
<dbReference type="PANTHER" id="PTHR30627">
    <property type="entry name" value="PEPTIDOGLYCAN D,D-TRANSPEPTIDASE"/>
    <property type="match status" value="1"/>
</dbReference>
<organism evidence="4">
    <name type="scientific">freshwater metagenome</name>
    <dbReference type="NCBI Taxonomy" id="449393"/>
    <lineage>
        <taxon>unclassified sequences</taxon>
        <taxon>metagenomes</taxon>
        <taxon>ecological metagenomes</taxon>
    </lineage>
</organism>
<accession>A0A6J6DVF8</accession>
<evidence type="ECO:0000259" key="3">
    <source>
        <dbReference type="Pfam" id="PF21922"/>
    </source>
</evidence>